<proteinExistence type="predicted"/>
<accession>A0A9Q1CEK3</accession>
<evidence type="ECO:0000313" key="2">
    <source>
        <dbReference type="Proteomes" id="UP001152320"/>
    </source>
</evidence>
<reference evidence="1" key="1">
    <citation type="submission" date="2021-10" db="EMBL/GenBank/DDBJ databases">
        <title>Tropical sea cucumber genome reveals ecological adaptation and Cuvierian tubules defense mechanism.</title>
        <authorList>
            <person name="Chen T."/>
        </authorList>
    </citation>
    <scope>NUCLEOTIDE SEQUENCE</scope>
    <source>
        <strain evidence="1">Nanhai2018</strain>
        <tissue evidence="1">Muscle</tissue>
    </source>
</reference>
<evidence type="ECO:0000313" key="1">
    <source>
        <dbReference type="EMBL" id="KAJ8043235.1"/>
    </source>
</evidence>
<organism evidence="1 2">
    <name type="scientific">Holothuria leucospilota</name>
    <name type="common">Black long sea cucumber</name>
    <name type="synonym">Mertensiothuria leucospilota</name>
    <dbReference type="NCBI Taxonomy" id="206669"/>
    <lineage>
        <taxon>Eukaryota</taxon>
        <taxon>Metazoa</taxon>
        <taxon>Echinodermata</taxon>
        <taxon>Eleutherozoa</taxon>
        <taxon>Echinozoa</taxon>
        <taxon>Holothuroidea</taxon>
        <taxon>Aspidochirotacea</taxon>
        <taxon>Aspidochirotida</taxon>
        <taxon>Holothuriidae</taxon>
        <taxon>Holothuria</taxon>
    </lineage>
</organism>
<comment type="caution">
    <text evidence="1">The sequence shown here is derived from an EMBL/GenBank/DDBJ whole genome shotgun (WGS) entry which is preliminary data.</text>
</comment>
<dbReference type="EMBL" id="JAIZAY010000004">
    <property type="protein sequence ID" value="KAJ8043235.1"/>
    <property type="molecule type" value="Genomic_DNA"/>
</dbReference>
<keyword evidence="2" id="KW-1185">Reference proteome</keyword>
<protein>
    <submittedName>
        <fullName evidence="1">Uncharacterized protein</fullName>
    </submittedName>
</protein>
<gene>
    <name evidence="1" type="ORF">HOLleu_10232</name>
</gene>
<name>A0A9Q1CEK3_HOLLE</name>
<dbReference type="Proteomes" id="UP001152320">
    <property type="component" value="Chromosome 4"/>
</dbReference>
<dbReference type="AlphaFoldDB" id="A0A9Q1CEK3"/>
<sequence>MAGSYGNHSKPLWFRFRNADGKCHMHYRMWVTDEWRPTTDSEYPHGLACLKVPVILSYLVSLLKFHLSSNLAEKVSILVLG</sequence>